<dbReference type="Gramene" id="OE9A112554T1">
    <property type="protein sequence ID" value="OE9A112554C1"/>
    <property type="gene ID" value="OE9A112554"/>
</dbReference>
<evidence type="ECO:0000313" key="2">
    <source>
        <dbReference type="EMBL" id="CAA3033485.1"/>
    </source>
</evidence>
<feature type="region of interest" description="Disordered" evidence="1">
    <location>
        <begin position="1"/>
        <end position="50"/>
    </location>
</feature>
<gene>
    <name evidence="2" type="ORF">OLEA9_A112554</name>
</gene>
<protein>
    <submittedName>
        <fullName evidence="2">Uncharacterized protein</fullName>
    </submittedName>
</protein>
<evidence type="ECO:0000313" key="3">
    <source>
        <dbReference type="Proteomes" id="UP000594638"/>
    </source>
</evidence>
<feature type="compositionally biased region" description="Polar residues" evidence="1">
    <location>
        <begin position="41"/>
        <end position="50"/>
    </location>
</feature>
<proteinExistence type="predicted"/>
<accession>A0A8S0VMY4</accession>
<dbReference type="EMBL" id="CACTIH010010807">
    <property type="protein sequence ID" value="CAA3033485.1"/>
    <property type="molecule type" value="Genomic_DNA"/>
</dbReference>
<name>A0A8S0VMY4_OLEEU</name>
<keyword evidence="3" id="KW-1185">Reference proteome</keyword>
<organism evidence="2 3">
    <name type="scientific">Olea europaea subsp. europaea</name>
    <dbReference type="NCBI Taxonomy" id="158383"/>
    <lineage>
        <taxon>Eukaryota</taxon>
        <taxon>Viridiplantae</taxon>
        <taxon>Streptophyta</taxon>
        <taxon>Embryophyta</taxon>
        <taxon>Tracheophyta</taxon>
        <taxon>Spermatophyta</taxon>
        <taxon>Magnoliopsida</taxon>
        <taxon>eudicotyledons</taxon>
        <taxon>Gunneridae</taxon>
        <taxon>Pentapetalae</taxon>
        <taxon>asterids</taxon>
        <taxon>lamiids</taxon>
        <taxon>Lamiales</taxon>
        <taxon>Oleaceae</taxon>
        <taxon>Oleeae</taxon>
        <taxon>Olea</taxon>
    </lineage>
</organism>
<reference evidence="2 3" key="1">
    <citation type="submission" date="2019-12" db="EMBL/GenBank/DDBJ databases">
        <authorList>
            <person name="Alioto T."/>
            <person name="Alioto T."/>
            <person name="Gomez Garrido J."/>
        </authorList>
    </citation>
    <scope>NUCLEOTIDE SEQUENCE [LARGE SCALE GENOMIC DNA]</scope>
</reference>
<evidence type="ECO:0000256" key="1">
    <source>
        <dbReference type="SAM" id="MobiDB-lite"/>
    </source>
</evidence>
<dbReference type="AlphaFoldDB" id="A0A8S0VMY4"/>
<feature type="non-terminal residue" evidence="2">
    <location>
        <position position="1"/>
    </location>
</feature>
<comment type="caution">
    <text evidence="2">The sequence shown here is derived from an EMBL/GenBank/DDBJ whole genome shotgun (WGS) entry which is preliminary data.</text>
</comment>
<dbReference type="Proteomes" id="UP000594638">
    <property type="component" value="Unassembled WGS sequence"/>
</dbReference>
<sequence length="50" mass="5553">KTPHAPLEPLQLSFTSRQNKARGTIRANQVGSSRCDESKYGHQSPNRGFV</sequence>